<dbReference type="RefSeq" id="WP_183814686.1">
    <property type="nucleotide sequence ID" value="NZ_JACHOB010000001.1"/>
</dbReference>
<evidence type="ECO:0000259" key="2">
    <source>
        <dbReference type="Pfam" id="PF09557"/>
    </source>
</evidence>
<name>A0A840HXG7_9PROT</name>
<feature type="region of interest" description="Disordered" evidence="1">
    <location>
        <begin position="160"/>
        <end position="192"/>
    </location>
</feature>
<feature type="domain" description="DUF2382" evidence="2">
    <location>
        <begin position="52"/>
        <end position="162"/>
    </location>
</feature>
<dbReference type="InterPro" id="IPR019060">
    <property type="entry name" value="DUF2382"/>
</dbReference>
<dbReference type="Proteomes" id="UP000563524">
    <property type="component" value="Unassembled WGS sequence"/>
</dbReference>
<reference evidence="3 4" key="1">
    <citation type="submission" date="2020-08" db="EMBL/GenBank/DDBJ databases">
        <title>Genomic Encyclopedia of Type Strains, Phase IV (KMG-IV): sequencing the most valuable type-strain genomes for metagenomic binning, comparative biology and taxonomic classification.</title>
        <authorList>
            <person name="Goeker M."/>
        </authorList>
    </citation>
    <scope>NUCLEOTIDE SEQUENCE [LARGE SCALE GENOMIC DNA]</scope>
    <source>
        <strain evidence="3 4">DSM 102850</strain>
    </source>
</reference>
<evidence type="ECO:0000313" key="3">
    <source>
        <dbReference type="EMBL" id="MBB4657516.1"/>
    </source>
</evidence>
<evidence type="ECO:0000256" key="1">
    <source>
        <dbReference type="SAM" id="MobiDB-lite"/>
    </source>
</evidence>
<feature type="compositionally biased region" description="Basic and acidic residues" evidence="1">
    <location>
        <begin position="37"/>
        <end position="47"/>
    </location>
</feature>
<evidence type="ECO:0000313" key="4">
    <source>
        <dbReference type="Proteomes" id="UP000563524"/>
    </source>
</evidence>
<keyword evidence="4" id="KW-1185">Reference proteome</keyword>
<dbReference type="Pfam" id="PF09557">
    <property type="entry name" value="DUF2382"/>
    <property type="match status" value="1"/>
</dbReference>
<gene>
    <name evidence="3" type="ORF">GGQ59_000016</name>
</gene>
<accession>A0A840HXG7</accession>
<sequence length="192" mass="21103">MTEEKTILPDGTERVVVRPGEATNKPSVLDAMSEAEAATRARRDEGREGGTIPIVEERLKVGKRVVDKGTVRVSTHVDMVEETVETELASHTAEVARVKVDRVVDTIPEPRLDGDTVVIPIIEERLVVVKQLVVAEEVRVKLDAFVRTERETMPVRKERVTIDRIPPQDRVGSTEGSVAAAGGEDKPARPTK</sequence>
<dbReference type="AlphaFoldDB" id="A0A840HXG7"/>
<proteinExistence type="predicted"/>
<feature type="compositionally biased region" description="Basic and acidic residues" evidence="1">
    <location>
        <begin position="183"/>
        <end position="192"/>
    </location>
</feature>
<comment type="caution">
    <text evidence="3">The sequence shown here is derived from an EMBL/GenBank/DDBJ whole genome shotgun (WGS) entry which is preliminary data.</text>
</comment>
<protein>
    <submittedName>
        <fullName evidence="3">Stress response protein YsnF</fullName>
    </submittedName>
</protein>
<feature type="region of interest" description="Disordered" evidence="1">
    <location>
        <begin position="20"/>
        <end position="47"/>
    </location>
</feature>
<dbReference type="EMBL" id="JACHOB010000001">
    <property type="protein sequence ID" value="MBB4657516.1"/>
    <property type="molecule type" value="Genomic_DNA"/>
</dbReference>
<organism evidence="3 4">
    <name type="scientific">Parvularcula dongshanensis</name>
    <dbReference type="NCBI Taxonomy" id="1173995"/>
    <lineage>
        <taxon>Bacteria</taxon>
        <taxon>Pseudomonadati</taxon>
        <taxon>Pseudomonadota</taxon>
        <taxon>Alphaproteobacteria</taxon>
        <taxon>Parvularculales</taxon>
        <taxon>Parvularculaceae</taxon>
        <taxon>Parvularcula</taxon>
    </lineage>
</organism>